<protein>
    <submittedName>
        <fullName evidence="1">Uncharacterized protein</fullName>
    </submittedName>
</protein>
<comment type="caution">
    <text evidence="1">The sequence shown here is derived from an EMBL/GenBank/DDBJ whole genome shotgun (WGS) entry which is preliminary data.</text>
</comment>
<dbReference type="InterPro" id="IPR055944">
    <property type="entry name" value="DUF7522"/>
</dbReference>
<dbReference type="Proteomes" id="UP000289691">
    <property type="component" value="Unassembled WGS sequence"/>
</dbReference>
<reference evidence="1 2" key="1">
    <citation type="submission" date="2019-01" db="EMBL/GenBank/DDBJ databases">
        <title>Halorientalis sp. F13-25 a new haloarchaeum isolated from hypersaline water.</title>
        <authorList>
            <person name="Ana D.-V."/>
            <person name="Cristina S.-P."/>
            <person name="Antonio V."/>
        </authorList>
    </citation>
    <scope>NUCLEOTIDE SEQUENCE [LARGE SCALE GENOMIC DNA]</scope>
    <source>
        <strain evidence="1 2">F13-25</strain>
    </source>
</reference>
<evidence type="ECO:0000313" key="1">
    <source>
        <dbReference type="EMBL" id="RXK48698.1"/>
    </source>
</evidence>
<dbReference type="RefSeq" id="WP_129069535.1">
    <property type="nucleotide sequence ID" value="NZ_RDFA01000004.1"/>
</dbReference>
<dbReference type="EMBL" id="RDFA01000004">
    <property type="protein sequence ID" value="RXK48698.1"/>
    <property type="molecule type" value="Genomic_DNA"/>
</dbReference>
<dbReference type="OrthoDB" id="199238at2157"/>
<accession>A0A498KVZ8</accession>
<evidence type="ECO:0000313" key="2">
    <source>
        <dbReference type="Proteomes" id="UP000289691"/>
    </source>
</evidence>
<sequence>MSPVAKSILDVEGVNPRIVADLGQIEFTIRHVRDDVADHYSEADLEEAYRLIMANQISGSQFRQIVDQAQYTAQSLFFDDIIVLLFSSESHQAVFASFDYREDFPIFKIIDQATDSTSAN</sequence>
<dbReference type="Pfam" id="PF24366">
    <property type="entry name" value="DUF7522"/>
    <property type="match status" value="1"/>
</dbReference>
<organism evidence="1 2">
    <name type="scientific">Halorientalis pallida</name>
    <dbReference type="NCBI Taxonomy" id="2479928"/>
    <lineage>
        <taxon>Archaea</taxon>
        <taxon>Methanobacteriati</taxon>
        <taxon>Methanobacteriota</taxon>
        <taxon>Stenosarchaea group</taxon>
        <taxon>Halobacteria</taxon>
        <taxon>Halobacteriales</taxon>
        <taxon>Haloarculaceae</taxon>
        <taxon>Halorientalis</taxon>
    </lineage>
</organism>
<gene>
    <name evidence="1" type="ORF">EAF64_13585</name>
</gene>
<name>A0A498KVZ8_9EURY</name>
<keyword evidence="2" id="KW-1185">Reference proteome</keyword>
<dbReference type="AlphaFoldDB" id="A0A498KVZ8"/>
<proteinExistence type="predicted"/>